<keyword evidence="5" id="KW-1185">Reference proteome</keyword>
<dbReference type="PANTHER" id="PTHR43420:SF47">
    <property type="entry name" value="N-ACETYLTRANSFERASE DOMAIN-CONTAINING PROTEIN"/>
    <property type="match status" value="1"/>
</dbReference>
<keyword evidence="1 4" id="KW-0808">Transferase</keyword>
<name>A0A1W6NXS9_9RHOB</name>
<dbReference type="SUPFAM" id="SSF55729">
    <property type="entry name" value="Acyl-CoA N-acyltransferases (Nat)"/>
    <property type="match status" value="1"/>
</dbReference>
<reference evidence="4 5" key="1">
    <citation type="submission" date="2017-02" db="EMBL/GenBank/DDBJ databases">
        <title>Ketogulonicigenium robustum SPU B003 Genome sequencing and assembly.</title>
        <authorList>
            <person name="Li Y."/>
            <person name="Liu L."/>
            <person name="Wang C."/>
            <person name="Zhang M."/>
            <person name="Zhang T."/>
            <person name="Zhang Y."/>
        </authorList>
    </citation>
    <scope>NUCLEOTIDE SEQUENCE [LARGE SCALE GENOMIC DNA]</scope>
    <source>
        <strain evidence="4 5">SPU_B003</strain>
    </source>
</reference>
<dbReference type="EMBL" id="CP019937">
    <property type="protein sequence ID" value="ARO14034.1"/>
    <property type="molecule type" value="Genomic_DNA"/>
</dbReference>
<dbReference type="KEGG" id="kro:BVG79_00682"/>
<dbReference type="Proteomes" id="UP000242447">
    <property type="component" value="Chromosome"/>
</dbReference>
<dbReference type="STRING" id="92947.BVG79_00682"/>
<gene>
    <name evidence="4" type="ORF">BVG79_00682</name>
</gene>
<evidence type="ECO:0000313" key="4">
    <source>
        <dbReference type="EMBL" id="ARO14034.1"/>
    </source>
</evidence>
<dbReference type="Pfam" id="PF00583">
    <property type="entry name" value="Acetyltransf_1"/>
    <property type="match status" value="1"/>
</dbReference>
<dbReference type="AlphaFoldDB" id="A0A1W6NXS9"/>
<dbReference type="PANTHER" id="PTHR43420">
    <property type="entry name" value="ACETYLTRANSFERASE"/>
    <property type="match status" value="1"/>
</dbReference>
<dbReference type="InterPro" id="IPR000182">
    <property type="entry name" value="GNAT_dom"/>
</dbReference>
<dbReference type="GO" id="GO:0016747">
    <property type="term" value="F:acyltransferase activity, transferring groups other than amino-acyl groups"/>
    <property type="evidence" value="ECO:0007669"/>
    <property type="project" value="InterPro"/>
</dbReference>
<evidence type="ECO:0000259" key="3">
    <source>
        <dbReference type="PROSITE" id="PS51186"/>
    </source>
</evidence>
<sequence length="175" mass="19263">MMREAGLSVRQLVAADAVAFRRLRLAGLRAHPTAFGADFAYESRQQLDFFSARLTNGTVYGVFTRDGTLAAIGGVYADTGQKTAHISTIWGIYVSPEHRGKGAADALMAALIANRAARCQQIRLSVAADNATALRLYQRHGFRIWARDHGALLVDGRLYDEILMRRDFDNTPPNP</sequence>
<dbReference type="InterPro" id="IPR050680">
    <property type="entry name" value="YpeA/RimI_acetyltransf"/>
</dbReference>
<evidence type="ECO:0000256" key="1">
    <source>
        <dbReference type="ARBA" id="ARBA00022679"/>
    </source>
</evidence>
<feature type="domain" description="N-acetyltransferase" evidence="3">
    <location>
        <begin position="7"/>
        <end position="169"/>
    </location>
</feature>
<keyword evidence="2 4" id="KW-0012">Acyltransferase</keyword>
<dbReference type="CDD" id="cd04301">
    <property type="entry name" value="NAT_SF"/>
    <property type="match status" value="1"/>
</dbReference>
<proteinExistence type="predicted"/>
<organism evidence="4 5">
    <name type="scientific">Ketogulonicigenium robustum</name>
    <dbReference type="NCBI Taxonomy" id="92947"/>
    <lineage>
        <taxon>Bacteria</taxon>
        <taxon>Pseudomonadati</taxon>
        <taxon>Pseudomonadota</taxon>
        <taxon>Alphaproteobacteria</taxon>
        <taxon>Rhodobacterales</taxon>
        <taxon>Roseobacteraceae</taxon>
        <taxon>Ketogulonicigenium</taxon>
    </lineage>
</organism>
<evidence type="ECO:0000313" key="5">
    <source>
        <dbReference type="Proteomes" id="UP000242447"/>
    </source>
</evidence>
<accession>A0A1W6NXS9</accession>
<evidence type="ECO:0000256" key="2">
    <source>
        <dbReference type="ARBA" id="ARBA00023315"/>
    </source>
</evidence>
<dbReference type="InterPro" id="IPR016181">
    <property type="entry name" value="Acyl_CoA_acyltransferase"/>
</dbReference>
<dbReference type="PROSITE" id="PS51186">
    <property type="entry name" value="GNAT"/>
    <property type="match status" value="1"/>
</dbReference>
<dbReference type="Gene3D" id="3.40.630.30">
    <property type="match status" value="1"/>
</dbReference>
<protein>
    <submittedName>
        <fullName evidence="4">Acyl-CoA N-acyltransferase</fullName>
    </submittedName>
</protein>